<evidence type="ECO:0000313" key="5">
    <source>
        <dbReference type="Proteomes" id="UP000694388"/>
    </source>
</evidence>
<dbReference type="AlphaFoldDB" id="A0A8C4WUH5"/>
<sequence>MASEAEQALKYLTEVEELAEDVLADRQQVIDLDQKRNFNREAIRSLRTEKSTDKVWVCFGRTLIKLTNSQTLEMLQKDQEQLNEEIDKIHSQLKVKVNNLNDAQGKPGLKGFDLIPLMKMEMSSIHKCLNR</sequence>
<dbReference type="InterPro" id="IPR009053">
    <property type="entry name" value="Prefoldin"/>
</dbReference>
<organism evidence="4 5">
    <name type="scientific">Eptatretus burgeri</name>
    <name type="common">Inshore hagfish</name>
    <dbReference type="NCBI Taxonomy" id="7764"/>
    <lineage>
        <taxon>Eukaryota</taxon>
        <taxon>Metazoa</taxon>
        <taxon>Chordata</taxon>
        <taxon>Craniata</taxon>
        <taxon>Vertebrata</taxon>
        <taxon>Cyclostomata</taxon>
        <taxon>Myxini</taxon>
        <taxon>Myxiniformes</taxon>
        <taxon>Myxinidae</taxon>
        <taxon>Eptatretinae</taxon>
        <taxon>Eptatretus</taxon>
    </lineage>
</organism>
<evidence type="ECO:0000313" key="4">
    <source>
        <dbReference type="Ensembl" id="ENSEBUP00000011454.1"/>
    </source>
</evidence>
<evidence type="ECO:0000256" key="2">
    <source>
        <dbReference type="ARBA" id="ARBA00022490"/>
    </source>
</evidence>
<dbReference type="InterPro" id="IPR030482">
    <property type="entry name" value="PDRG1"/>
</dbReference>
<dbReference type="PANTHER" id="PTHR21162">
    <property type="entry name" value="P53 AND DNA DAMAGE-REGULATED PROTEIN"/>
    <property type="match status" value="1"/>
</dbReference>
<dbReference type="GO" id="GO:0005737">
    <property type="term" value="C:cytoplasm"/>
    <property type="evidence" value="ECO:0007669"/>
    <property type="project" value="UniProtKB-SubCell"/>
</dbReference>
<name>A0A8C4WUH5_EPTBU</name>
<keyword evidence="2" id="KW-0963">Cytoplasm</keyword>
<keyword evidence="3" id="KW-0143">Chaperone</keyword>
<protein>
    <submittedName>
        <fullName evidence="4">P53 and DNA-damage regulated 1</fullName>
    </submittedName>
</protein>
<dbReference type="SUPFAM" id="SSF46579">
    <property type="entry name" value="Prefoldin"/>
    <property type="match status" value="1"/>
</dbReference>
<comment type="subcellular location">
    <subcellularLocation>
        <location evidence="1">Cytoplasm</location>
    </subcellularLocation>
</comment>
<evidence type="ECO:0000256" key="1">
    <source>
        <dbReference type="ARBA" id="ARBA00004496"/>
    </source>
</evidence>
<dbReference type="PANTHER" id="PTHR21162:SF0">
    <property type="entry name" value="P53 AND DNA DAMAGE-REGULATED PROTEIN 1"/>
    <property type="match status" value="1"/>
</dbReference>
<reference evidence="4" key="2">
    <citation type="submission" date="2025-09" db="UniProtKB">
        <authorList>
            <consortium name="Ensembl"/>
        </authorList>
    </citation>
    <scope>IDENTIFICATION</scope>
</reference>
<dbReference type="OMA" id="DEKAMVC"/>
<dbReference type="CDD" id="cd22860">
    <property type="entry name" value="PDRG1"/>
    <property type="match status" value="1"/>
</dbReference>
<dbReference type="Ensembl" id="ENSEBUT00000012024.1">
    <property type="protein sequence ID" value="ENSEBUP00000011454.1"/>
    <property type="gene ID" value="ENSEBUG00000007346.1"/>
</dbReference>
<reference evidence="4" key="1">
    <citation type="submission" date="2025-08" db="UniProtKB">
        <authorList>
            <consortium name="Ensembl"/>
        </authorList>
    </citation>
    <scope>IDENTIFICATION</scope>
</reference>
<keyword evidence="5" id="KW-1185">Reference proteome</keyword>
<evidence type="ECO:0000256" key="3">
    <source>
        <dbReference type="ARBA" id="ARBA00023186"/>
    </source>
</evidence>
<proteinExistence type="predicted"/>
<accession>A0A8C4WUH5</accession>
<dbReference type="Gene3D" id="1.10.287.370">
    <property type="match status" value="1"/>
</dbReference>
<dbReference type="GeneTree" id="ENSGT00390000013253"/>
<dbReference type="Proteomes" id="UP000694388">
    <property type="component" value="Unplaced"/>
</dbReference>